<keyword evidence="1" id="KW-0732">Signal</keyword>
<dbReference type="Pfam" id="PF00135">
    <property type="entry name" value="COesterase"/>
    <property type="match status" value="1"/>
</dbReference>
<evidence type="ECO:0000313" key="4">
    <source>
        <dbReference type="Proteomes" id="UP001147746"/>
    </source>
</evidence>
<dbReference type="GO" id="GO:0016787">
    <property type="term" value="F:hydrolase activity"/>
    <property type="evidence" value="ECO:0007669"/>
    <property type="project" value="UniProtKB-KW"/>
</dbReference>
<evidence type="ECO:0000259" key="2">
    <source>
        <dbReference type="Pfam" id="PF00135"/>
    </source>
</evidence>
<dbReference type="InterPro" id="IPR050309">
    <property type="entry name" value="Type-B_Carboxylest/Lipase"/>
</dbReference>
<feature type="signal peptide" evidence="1">
    <location>
        <begin position="1"/>
        <end position="16"/>
    </location>
</feature>
<dbReference type="OrthoDB" id="408631at2759"/>
<evidence type="ECO:0000256" key="1">
    <source>
        <dbReference type="SAM" id="SignalP"/>
    </source>
</evidence>
<dbReference type="EMBL" id="JAPZBO010000003">
    <property type="protein sequence ID" value="KAJ5320991.1"/>
    <property type="molecule type" value="Genomic_DNA"/>
</dbReference>
<reference evidence="3" key="2">
    <citation type="journal article" date="2023" name="IMA Fungus">
        <title>Comparative genomic study of the Penicillium genus elucidates a diverse pangenome and 15 lateral gene transfer events.</title>
        <authorList>
            <person name="Petersen C."/>
            <person name="Sorensen T."/>
            <person name="Nielsen M.R."/>
            <person name="Sondergaard T.E."/>
            <person name="Sorensen J.L."/>
            <person name="Fitzpatrick D.A."/>
            <person name="Frisvad J.C."/>
            <person name="Nielsen K.L."/>
        </authorList>
    </citation>
    <scope>NUCLEOTIDE SEQUENCE</scope>
    <source>
        <strain evidence="3">IBT 21472</strain>
    </source>
</reference>
<dbReference type="AlphaFoldDB" id="A0A9W9KWA8"/>
<feature type="chain" id="PRO_5041114679" evidence="1">
    <location>
        <begin position="17"/>
        <end position="513"/>
    </location>
</feature>
<dbReference type="PANTHER" id="PTHR11559">
    <property type="entry name" value="CARBOXYLESTERASE"/>
    <property type="match status" value="1"/>
</dbReference>
<name>A0A9W9KWA8_9EURO</name>
<feature type="domain" description="Carboxylesterase type B" evidence="2">
    <location>
        <begin position="20"/>
        <end position="344"/>
    </location>
</feature>
<keyword evidence="4" id="KW-1185">Reference proteome</keyword>
<dbReference type="GO" id="GO:0017000">
    <property type="term" value="P:antibiotic biosynthetic process"/>
    <property type="evidence" value="ECO:0007669"/>
    <property type="project" value="UniProtKB-ARBA"/>
</dbReference>
<gene>
    <name evidence="3" type="ORF">N7476_003993</name>
</gene>
<dbReference type="SUPFAM" id="SSF53474">
    <property type="entry name" value="alpha/beta-Hydrolases"/>
    <property type="match status" value="1"/>
</dbReference>
<sequence length="513" mass="56216">MKSFILWAGIFGLTAARSPLTVQTDTGVFTGLQNDDYSGVREFRNIPFAQPPVGELRFKPPQRLPKSTKHYYSTRFPPSCPQFVSNKPTFFNLFTPYLDANNGNQNHSTGFSLQTGSEDCLSLAIWTPYDVSPKSKLPVIFFMTGGGFKTGGIDEPGQIPAPWVNRTQEHIVVTINYRVNIFGYPNAAGLDNPNPALLDQRMALEWVHENIGNFGGNPKAITMWGQSAGAISTDYHNYAFWDKPIVQGSFSQSGTAVKSVTSTDFAQSNFTFVAKNLGCDFPNDATAELQCMQQVSMDQIENYIGQYSGSPGLTFGPIVDNVYLFSDYPARAAAGKISPRPAIFSDAANNDADLVTWPSSNVSAGPYQPTVNAGTLKDWVCPTANTSLIRTAANLTTYRYQYAGQWANQNPYKWLGAYHSSDLVMNFGTYYYNVTNATVGPSAAEAKTSQVMQDHILAFMKDPVKGPPAIGWHPYHYGGDVLRFGEEGIPMKNVSGYAIDGPCFGNGTYNPFP</sequence>
<organism evidence="3 4">
    <name type="scientific">Penicillium atrosanguineum</name>
    <dbReference type="NCBI Taxonomy" id="1132637"/>
    <lineage>
        <taxon>Eukaryota</taxon>
        <taxon>Fungi</taxon>
        <taxon>Dikarya</taxon>
        <taxon>Ascomycota</taxon>
        <taxon>Pezizomycotina</taxon>
        <taxon>Eurotiomycetes</taxon>
        <taxon>Eurotiomycetidae</taxon>
        <taxon>Eurotiales</taxon>
        <taxon>Aspergillaceae</taxon>
        <taxon>Penicillium</taxon>
    </lineage>
</organism>
<evidence type="ECO:0000313" key="3">
    <source>
        <dbReference type="EMBL" id="KAJ5320991.1"/>
    </source>
</evidence>
<keyword evidence="3" id="KW-0378">Hydrolase</keyword>
<dbReference type="InterPro" id="IPR029058">
    <property type="entry name" value="AB_hydrolase_fold"/>
</dbReference>
<dbReference type="Proteomes" id="UP001147746">
    <property type="component" value="Unassembled WGS sequence"/>
</dbReference>
<protein>
    <submittedName>
        <fullName evidence="3">Alpha/Beta hydrolase protein</fullName>
    </submittedName>
</protein>
<comment type="caution">
    <text evidence="3">The sequence shown here is derived from an EMBL/GenBank/DDBJ whole genome shotgun (WGS) entry which is preliminary data.</text>
</comment>
<reference evidence="3" key="1">
    <citation type="submission" date="2022-12" db="EMBL/GenBank/DDBJ databases">
        <authorList>
            <person name="Petersen C."/>
        </authorList>
    </citation>
    <scope>NUCLEOTIDE SEQUENCE</scope>
    <source>
        <strain evidence="3">IBT 21472</strain>
    </source>
</reference>
<accession>A0A9W9KWA8</accession>
<proteinExistence type="predicted"/>
<dbReference type="InterPro" id="IPR002018">
    <property type="entry name" value="CarbesteraseB"/>
</dbReference>
<dbReference type="Gene3D" id="3.40.50.1820">
    <property type="entry name" value="alpha/beta hydrolase"/>
    <property type="match status" value="1"/>
</dbReference>
<dbReference type="GO" id="GO:0072330">
    <property type="term" value="P:monocarboxylic acid biosynthetic process"/>
    <property type="evidence" value="ECO:0007669"/>
    <property type="project" value="UniProtKB-ARBA"/>
</dbReference>